<evidence type="ECO:0000256" key="5">
    <source>
        <dbReference type="RuleBase" id="RU369052"/>
    </source>
</evidence>
<dbReference type="InterPro" id="IPR000347">
    <property type="entry name" value="Metalthion_15p"/>
</dbReference>
<keyword evidence="4 5" id="KW-0480">Metal-thiolate cluster</keyword>
<comment type="similarity">
    <text evidence="2 5">Belongs to the metallothionein superfamily. Type 15 family.</text>
</comment>
<comment type="function">
    <text evidence="1 5">Metallothioneins have a high content of cysteine residues that bind various heavy metals.</text>
</comment>
<dbReference type="Proteomes" id="UP000030645">
    <property type="component" value="Unassembled WGS sequence"/>
</dbReference>
<keyword evidence="7" id="KW-1185">Reference proteome</keyword>
<dbReference type="PANTHER" id="PTHR33543">
    <property type="entry name" value="METALLOTHIONEIN-LIKE PROTEIN 2A"/>
    <property type="match status" value="1"/>
</dbReference>
<reference evidence="7" key="1">
    <citation type="submission" date="2013-01" db="EMBL/GenBank/DDBJ databases">
        <title>Draft Genome Sequence of a Mulberry Tree, Morus notabilis C.K. Schneid.</title>
        <authorList>
            <person name="He N."/>
            <person name="Zhao S."/>
        </authorList>
    </citation>
    <scope>NUCLEOTIDE SEQUENCE</scope>
</reference>
<name>W9RU37_9ROSA</name>
<gene>
    <name evidence="6" type="ORF">L484_025230</name>
</gene>
<dbReference type="KEGG" id="mnt:21407937"/>
<organism evidence="6 7">
    <name type="scientific">Morus notabilis</name>
    <dbReference type="NCBI Taxonomy" id="981085"/>
    <lineage>
        <taxon>Eukaryota</taxon>
        <taxon>Viridiplantae</taxon>
        <taxon>Streptophyta</taxon>
        <taxon>Embryophyta</taxon>
        <taxon>Tracheophyta</taxon>
        <taxon>Spermatophyta</taxon>
        <taxon>Magnoliopsida</taxon>
        <taxon>eudicotyledons</taxon>
        <taxon>Gunneridae</taxon>
        <taxon>Pentapetalae</taxon>
        <taxon>rosids</taxon>
        <taxon>fabids</taxon>
        <taxon>Rosales</taxon>
        <taxon>Moraceae</taxon>
        <taxon>Moreae</taxon>
        <taxon>Morus</taxon>
    </lineage>
</organism>
<protein>
    <recommendedName>
        <fullName evidence="5">Metallothionein-like protein</fullName>
    </recommendedName>
</protein>
<dbReference type="EMBL" id="KE345646">
    <property type="protein sequence ID" value="EXC10649.1"/>
    <property type="molecule type" value="Genomic_DNA"/>
</dbReference>
<evidence type="ECO:0000313" key="6">
    <source>
        <dbReference type="EMBL" id="EXC10649.1"/>
    </source>
</evidence>
<dbReference type="OrthoDB" id="1111048at2759"/>
<evidence type="ECO:0000256" key="1">
    <source>
        <dbReference type="ARBA" id="ARBA00002568"/>
    </source>
</evidence>
<evidence type="ECO:0000313" key="7">
    <source>
        <dbReference type="Proteomes" id="UP000030645"/>
    </source>
</evidence>
<proteinExistence type="inferred from homology"/>
<evidence type="ECO:0000256" key="2">
    <source>
        <dbReference type="ARBA" id="ARBA00005802"/>
    </source>
</evidence>
<accession>W9RU37</accession>
<sequence length="77" mass="7794">MSGCNCGSSCSCGSDCKCGKRYPDLGISEENTTVSVIAGFAPTKTYFQEAEMSYGAENGGCDCGADCQCGSSCACGK</sequence>
<evidence type="ECO:0000256" key="3">
    <source>
        <dbReference type="ARBA" id="ARBA00022723"/>
    </source>
</evidence>
<dbReference type="Pfam" id="PF01439">
    <property type="entry name" value="Metallothio_2"/>
    <property type="match status" value="1"/>
</dbReference>
<dbReference type="AlphaFoldDB" id="W9RU37"/>
<dbReference type="STRING" id="981085.W9RU37"/>
<evidence type="ECO:0000256" key="4">
    <source>
        <dbReference type="ARBA" id="ARBA00022851"/>
    </source>
</evidence>
<keyword evidence="3 5" id="KW-0479">Metal-binding</keyword>
<dbReference type="PANTHER" id="PTHR33543:SF37">
    <property type="entry name" value="METALLOTHIONEIN-LIKE PROTEIN 4B"/>
    <property type="match status" value="1"/>
</dbReference>
<dbReference type="GO" id="GO:0046872">
    <property type="term" value="F:metal ion binding"/>
    <property type="evidence" value="ECO:0007669"/>
    <property type="project" value="UniProtKB-UniRule"/>
</dbReference>